<accession>A0A914E6E7</accession>
<proteinExistence type="predicted"/>
<feature type="transmembrane region" description="Helical" evidence="1">
    <location>
        <begin position="20"/>
        <end position="41"/>
    </location>
</feature>
<evidence type="ECO:0000256" key="1">
    <source>
        <dbReference type="SAM" id="Phobius"/>
    </source>
</evidence>
<organism evidence="2 3">
    <name type="scientific">Acrobeloides nanus</name>
    <dbReference type="NCBI Taxonomy" id="290746"/>
    <lineage>
        <taxon>Eukaryota</taxon>
        <taxon>Metazoa</taxon>
        <taxon>Ecdysozoa</taxon>
        <taxon>Nematoda</taxon>
        <taxon>Chromadorea</taxon>
        <taxon>Rhabditida</taxon>
        <taxon>Tylenchina</taxon>
        <taxon>Cephalobomorpha</taxon>
        <taxon>Cephaloboidea</taxon>
        <taxon>Cephalobidae</taxon>
        <taxon>Acrobeloides</taxon>
    </lineage>
</organism>
<sequence length="99" mass="11845">MLLVFKLPYRLWFDHRVNWYFLYGCFVSLAAFHFIGLYIRLAIIFKKKPYKNLLKPLAIVCFVISGFLFIIATWQLYQLWSIFMVFIITMTYISAISIA</sequence>
<dbReference type="Proteomes" id="UP000887540">
    <property type="component" value="Unplaced"/>
</dbReference>
<reference evidence="3" key="1">
    <citation type="submission" date="2022-11" db="UniProtKB">
        <authorList>
            <consortium name="WormBaseParasite"/>
        </authorList>
    </citation>
    <scope>IDENTIFICATION</scope>
</reference>
<dbReference type="Pfam" id="PF20479">
    <property type="entry name" value="TMEM128"/>
    <property type="match status" value="1"/>
</dbReference>
<keyword evidence="1" id="KW-0472">Membrane</keyword>
<keyword evidence="2" id="KW-1185">Reference proteome</keyword>
<dbReference type="WBParaSite" id="ACRNAN_scaffold601.g28241.t1">
    <property type="protein sequence ID" value="ACRNAN_scaffold601.g28241.t1"/>
    <property type="gene ID" value="ACRNAN_scaffold601.g28241"/>
</dbReference>
<feature type="transmembrane region" description="Helical" evidence="1">
    <location>
        <begin position="80"/>
        <end position="98"/>
    </location>
</feature>
<keyword evidence="1" id="KW-0812">Transmembrane</keyword>
<evidence type="ECO:0000313" key="3">
    <source>
        <dbReference type="WBParaSite" id="ACRNAN_scaffold601.g28241.t1"/>
    </source>
</evidence>
<keyword evidence="1" id="KW-1133">Transmembrane helix</keyword>
<feature type="transmembrane region" description="Helical" evidence="1">
    <location>
        <begin position="53"/>
        <end position="74"/>
    </location>
</feature>
<protein>
    <submittedName>
        <fullName evidence="3">Uncharacterized protein</fullName>
    </submittedName>
</protein>
<dbReference type="InterPro" id="IPR033579">
    <property type="entry name" value="TMEM128"/>
</dbReference>
<evidence type="ECO:0000313" key="2">
    <source>
        <dbReference type="Proteomes" id="UP000887540"/>
    </source>
</evidence>
<name>A0A914E6E7_9BILA</name>
<dbReference type="AlphaFoldDB" id="A0A914E6E7"/>